<comment type="caution">
    <text evidence="1">The sequence shown here is derived from an EMBL/GenBank/DDBJ whole genome shotgun (WGS) entry which is preliminary data.</text>
</comment>
<gene>
    <name evidence="1" type="ORF">Bpfe_027134</name>
</gene>
<accession>A0AAD8EYH3</accession>
<protein>
    <submittedName>
        <fullName evidence="1">Netrin-1-like X2</fullName>
    </submittedName>
</protein>
<reference evidence="1" key="1">
    <citation type="journal article" date="2023" name="PLoS Negl. Trop. Dis.">
        <title>A genome sequence for Biomphalaria pfeifferi, the major vector snail for the human-infecting parasite Schistosoma mansoni.</title>
        <authorList>
            <person name="Bu L."/>
            <person name="Lu L."/>
            <person name="Laidemitt M.R."/>
            <person name="Zhang S.M."/>
            <person name="Mutuku M."/>
            <person name="Mkoji G."/>
            <person name="Steinauer M."/>
            <person name="Loker E.S."/>
        </authorList>
    </citation>
    <scope>NUCLEOTIDE SEQUENCE</scope>
    <source>
        <strain evidence="1">KasaAsao</strain>
    </source>
</reference>
<dbReference type="Proteomes" id="UP001233172">
    <property type="component" value="Unassembled WGS sequence"/>
</dbReference>
<feature type="non-terminal residue" evidence="1">
    <location>
        <position position="56"/>
    </location>
</feature>
<organism evidence="1 2">
    <name type="scientific">Biomphalaria pfeifferi</name>
    <name type="common">Bloodfluke planorb</name>
    <name type="synonym">Freshwater snail</name>
    <dbReference type="NCBI Taxonomy" id="112525"/>
    <lineage>
        <taxon>Eukaryota</taxon>
        <taxon>Metazoa</taxon>
        <taxon>Spiralia</taxon>
        <taxon>Lophotrochozoa</taxon>
        <taxon>Mollusca</taxon>
        <taxon>Gastropoda</taxon>
        <taxon>Heterobranchia</taxon>
        <taxon>Euthyneura</taxon>
        <taxon>Panpulmonata</taxon>
        <taxon>Hygrophila</taxon>
        <taxon>Lymnaeoidea</taxon>
        <taxon>Planorbidae</taxon>
        <taxon>Biomphalaria</taxon>
    </lineage>
</organism>
<name>A0AAD8EYH3_BIOPF</name>
<keyword evidence="2" id="KW-1185">Reference proteome</keyword>
<reference evidence="1" key="2">
    <citation type="submission" date="2023-04" db="EMBL/GenBank/DDBJ databases">
        <authorList>
            <person name="Bu L."/>
            <person name="Lu L."/>
            <person name="Laidemitt M.R."/>
            <person name="Zhang S.M."/>
            <person name="Mutuku M."/>
            <person name="Mkoji G."/>
            <person name="Steinauer M."/>
            <person name="Loker E.S."/>
        </authorList>
    </citation>
    <scope>NUCLEOTIDE SEQUENCE</scope>
    <source>
        <strain evidence="1">KasaAsao</strain>
        <tissue evidence="1">Whole Snail</tissue>
    </source>
</reference>
<dbReference type="AlphaFoldDB" id="A0AAD8EYH3"/>
<proteinExistence type="predicted"/>
<evidence type="ECO:0000313" key="1">
    <source>
        <dbReference type="EMBL" id="KAK0043399.1"/>
    </source>
</evidence>
<evidence type="ECO:0000313" key="2">
    <source>
        <dbReference type="Proteomes" id="UP001233172"/>
    </source>
</evidence>
<sequence>MVVVTSKCQFYVVTTAAMLVLTSSPLDKVSCKSHIQGMMLYRLWTGRKYNEIVRYL</sequence>
<dbReference type="EMBL" id="JASAOG010000217">
    <property type="protein sequence ID" value="KAK0043399.1"/>
    <property type="molecule type" value="Genomic_DNA"/>
</dbReference>